<feature type="signal peptide" evidence="1">
    <location>
        <begin position="1"/>
        <end position="35"/>
    </location>
</feature>
<organism evidence="2 3">
    <name type="scientific">Pseudomonas oryzae</name>
    <dbReference type="NCBI Taxonomy" id="1392877"/>
    <lineage>
        <taxon>Bacteria</taxon>
        <taxon>Pseudomonadati</taxon>
        <taxon>Pseudomonadota</taxon>
        <taxon>Gammaproteobacteria</taxon>
        <taxon>Pseudomonadales</taxon>
        <taxon>Pseudomonadaceae</taxon>
        <taxon>Pseudomonas</taxon>
    </lineage>
</organism>
<name>A0A1H1P4A6_9PSED</name>
<accession>A0A1H1P4A6</accession>
<dbReference type="Proteomes" id="UP000243359">
    <property type="component" value="Chromosome I"/>
</dbReference>
<evidence type="ECO:0000313" key="2">
    <source>
        <dbReference type="EMBL" id="SDS06106.1"/>
    </source>
</evidence>
<evidence type="ECO:0000313" key="3">
    <source>
        <dbReference type="Proteomes" id="UP000243359"/>
    </source>
</evidence>
<dbReference type="EMBL" id="LT629751">
    <property type="protein sequence ID" value="SDS06106.1"/>
    <property type="molecule type" value="Genomic_DNA"/>
</dbReference>
<sequence>MHNKKNPRCTTLVAQSFPLLGLATAVALASSMAQAGETIEFDNGATLDWTLTTSYGIGMRTESPDSALIDGPLTLNMDDGNRNFDRGSLVTHRVGALAELILRKDDYGAVLRASTFYDDVYHNANDNDAPGRVNKFGEHDEFTSDAKYYSGGRSRILDAYVFGGWRTDDGQSIDVKGGRHVVSWGESLIYPGVSGAQSPVDVVKASLPGIETKEVLLPVGQVSGQWSLNESLSFGGYVQYEWKGNELAPVGSYLSTSDVTGPGRELLRAGFFNLPYLDTNEPRDSGQWGLQVRYRPAPDLELSLFRINYHDRNPSGIDISFPPAGPLGYKVNYFEDIHLTGLSFSTKIGDTQVGGEWSYRDGAPVQVLTAGGPKPTKGQGQQMQLSFMRILGDRPWASQTTFMGEVVHVRVDDVDELNGADDYSFKTASAWKSKTATAYSLVGVFNYPGVFTGWDLDVPVRFSHVVEGATPMSGTISGAQGDRRLTVGTTFKYMGNLEVALAYNAFLGEADPIRRQLADRDYATLSAKYSF</sequence>
<evidence type="ECO:0000256" key="1">
    <source>
        <dbReference type="SAM" id="SignalP"/>
    </source>
</evidence>
<dbReference type="AlphaFoldDB" id="A0A1H1P4A6"/>
<dbReference type="InterPro" id="IPR010727">
    <property type="entry name" value="DUF1302"/>
</dbReference>
<gene>
    <name evidence="2" type="ORF">SAMN05216221_0980</name>
</gene>
<feature type="chain" id="PRO_5009256222" description="DUF1302 domain-containing protein" evidence="1">
    <location>
        <begin position="36"/>
        <end position="531"/>
    </location>
</feature>
<dbReference type="RefSeq" id="WP_090347879.1">
    <property type="nucleotide sequence ID" value="NZ_LT629751.1"/>
</dbReference>
<dbReference type="STRING" id="1392877.SAMN05216221_0980"/>
<keyword evidence="1" id="KW-0732">Signal</keyword>
<reference evidence="3" key="1">
    <citation type="submission" date="2016-10" db="EMBL/GenBank/DDBJ databases">
        <authorList>
            <person name="Varghese N."/>
            <person name="Submissions S."/>
        </authorList>
    </citation>
    <scope>NUCLEOTIDE SEQUENCE [LARGE SCALE GENOMIC DNA]</scope>
    <source>
        <strain evidence="3">KCTC 32247</strain>
    </source>
</reference>
<keyword evidence="3" id="KW-1185">Reference proteome</keyword>
<proteinExistence type="predicted"/>
<evidence type="ECO:0008006" key="4">
    <source>
        <dbReference type="Google" id="ProtNLM"/>
    </source>
</evidence>
<protein>
    <recommendedName>
        <fullName evidence="4">DUF1302 domain-containing protein</fullName>
    </recommendedName>
</protein>
<dbReference type="OrthoDB" id="7052179at2"/>
<dbReference type="Pfam" id="PF06980">
    <property type="entry name" value="DUF1302"/>
    <property type="match status" value="1"/>
</dbReference>